<dbReference type="AlphaFoldDB" id="A0A1I5WW68"/>
<evidence type="ECO:0000313" key="3">
    <source>
        <dbReference type="EMBL" id="SFQ23861.1"/>
    </source>
</evidence>
<keyword evidence="2" id="KW-0446">Lipid-binding</keyword>
<dbReference type="Pfam" id="PF02645">
    <property type="entry name" value="DegV"/>
    <property type="match status" value="1"/>
</dbReference>
<dbReference type="InterPro" id="IPR043168">
    <property type="entry name" value="DegV_C"/>
</dbReference>
<sequence>MSYKLITDSCCDLPYTFIEEQDIDVVNLTVHMDGKELVDDMGKSFDRNQFFLELKNGAVATTSQINIGTYIDVFEKYVKADIPVLYIAFSSALSGSYNNAVTAVEQLKENYSHVDITIVDSKAACLGEGLLVYEAAMRKADGAALEEVAQWLEDNKMRVHSWVTVDDIKHLERGGRVSALSATIGTLLNVKPIIIVNPEGGLVPYGKVRGRKKSLSYLVNKTVEGIVSPESQTIFIGHVGVPEEAEMVKQELQSQLNVKDIKIYPYGPTIASHTGFGSLSIFSLGEERR</sequence>
<dbReference type="PROSITE" id="PS51482">
    <property type="entry name" value="DEGV"/>
    <property type="match status" value="1"/>
</dbReference>
<evidence type="ECO:0000313" key="4">
    <source>
        <dbReference type="Proteomes" id="UP000199136"/>
    </source>
</evidence>
<organism evidence="3 4">
    <name type="scientific">Desemzia incerta</name>
    <dbReference type="NCBI Taxonomy" id="82801"/>
    <lineage>
        <taxon>Bacteria</taxon>
        <taxon>Bacillati</taxon>
        <taxon>Bacillota</taxon>
        <taxon>Bacilli</taxon>
        <taxon>Lactobacillales</taxon>
        <taxon>Carnobacteriaceae</taxon>
        <taxon>Desemzia</taxon>
    </lineage>
</organism>
<dbReference type="PANTHER" id="PTHR33434:SF3">
    <property type="entry name" value="DEGV DOMAIN-CONTAINING PROTEIN YITS"/>
    <property type="match status" value="1"/>
</dbReference>
<dbReference type="RefSeq" id="WP_092480184.1">
    <property type="nucleotide sequence ID" value="NZ_FOXW01000003.1"/>
</dbReference>
<dbReference type="InterPro" id="IPR050270">
    <property type="entry name" value="DegV_domain_contain"/>
</dbReference>
<dbReference type="NCBIfam" id="TIGR00762">
    <property type="entry name" value="DegV"/>
    <property type="match status" value="1"/>
</dbReference>
<evidence type="ECO:0000256" key="1">
    <source>
        <dbReference type="ARBA" id="ARBA00003238"/>
    </source>
</evidence>
<dbReference type="Proteomes" id="UP000199136">
    <property type="component" value="Unassembled WGS sequence"/>
</dbReference>
<dbReference type="SUPFAM" id="SSF82549">
    <property type="entry name" value="DAK1/DegV-like"/>
    <property type="match status" value="1"/>
</dbReference>
<comment type="function">
    <text evidence="1">May bind long-chain fatty acids, such as palmitate, and may play a role in lipid transport or fatty acid metabolism.</text>
</comment>
<keyword evidence="4" id="KW-1185">Reference proteome</keyword>
<dbReference type="STRING" id="82801.SAMN04488506_1135"/>
<dbReference type="Gene3D" id="3.30.1180.10">
    <property type="match status" value="1"/>
</dbReference>
<dbReference type="EMBL" id="FOXW01000003">
    <property type="protein sequence ID" value="SFQ23861.1"/>
    <property type="molecule type" value="Genomic_DNA"/>
</dbReference>
<gene>
    <name evidence="3" type="ORF">SAMN04488506_1135</name>
</gene>
<dbReference type="GO" id="GO:0008289">
    <property type="term" value="F:lipid binding"/>
    <property type="evidence" value="ECO:0007669"/>
    <property type="project" value="UniProtKB-KW"/>
</dbReference>
<name>A0A1I5WW68_9LACT</name>
<proteinExistence type="predicted"/>
<protein>
    <submittedName>
        <fullName evidence="3">EDD domain protein, DegV family</fullName>
    </submittedName>
</protein>
<dbReference type="OrthoDB" id="9780660at2"/>
<dbReference type="Gene3D" id="2.20.28.50">
    <property type="entry name" value="degv family protein"/>
    <property type="match status" value="1"/>
</dbReference>
<accession>A0A1I5WW68</accession>
<evidence type="ECO:0000256" key="2">
    <source>
        <dbReference type="ARBA" id="ARBA00023121"/>
    </source>
</evidence>
<reference evidence="3 4" key="1">
    <citation type="submission" date="2016-10" db="EMBL/GenBank/DDBJ databases">
        <authorList>
            <person name="de Groot N.N."/>
        </authorList>
    </citation>
    <scope>NUCLEOTIDE SEQUENCE [LARGE SCALE GENOMIC DNA]</scope>
    <source>
        <strain evidence="3 4">DSM 20581</strain>
    </source>
</reference>
<dbReference type="Gene3D" id="3.40.50.10440">
    <property type="entry name" value="Dihydroxyacetone kinase, domain 1"/>
    <property type="match status" value="1"/>
</dbReference>
<dbReference type="InterPro" id="IPR003797">
    <property type="entry name" value="DegV"/>
</dbReference>
<dbReference type="PANTHER" id="PTHR33434">
    <property type="entry name" value="DEGV DOMAIN-CONTAINING PROTEIN DR_1986-RELATED"/>
    <property type="match status" value="1"/>
</dbReference>